<reference evidence="2 3" key="1">
    <citation type="submission" date="2024-02" db="EMBL/GenBank/DDBJ databases">
        <authorList>
            <person name="Vignale AGUSTIN F."/>
            <person name="Sosa J E."/>
            <person name="Modenutti C."/>
        </authorList>
    </citation>
    <scope>NUCLEOTIDE SEQUENCE [LARGE SCALE GENOMIC DNA]</scope>
</reference>
<dbReference type="Proteomes" id="UP001642360">
    <property type="component" value="Unassembled WGS sequence"/>
</dbReference>
<organism evidence="2 3">
    <name type="scientific">Ilex paraguariensis</name>
    <name type="common">yerba mate</name>
    <dbReference type="NCBI Taxonomy" id="185542"/>
    <lineage>
        <taxon>Eukaryota</taxon>
        <taxon>Viridiplantae</taxon>
        <taxon>Streptophyta</taxon>
        <taxon>Embryophyta</taxon>
        <taxon>Tracheophyta</taxon>
        <taxon>Spermatophyta</taxon>
        <taxon>Magnoliopsida</taxon>
        <taxon>eudicotyledons</taxon>
        <taxon>Gunneridae</taxon>
        <taxon>Pentapetalae</taxon>
        <taxon>asterids</taxon>
        <taxon>campanulids</taxon>
        <taxon>Aquifoliales</taxon>
        <taxon>Aquifoliaceae</taxon>
        <taxon>Ilex</taxon>
    </lineage>
</organism>
<evidence type="ECO:0000313" key="3">
    <source>
        <dbReference type="Proteomes" id="UP001642360"/>
    </source>
</evidence>
<name>A0ABC8SP27_9AQUA</name>
<dbReference type="EMBL" id="CAUOFW020003025">
    <property type="protein sequence ID" value="CAK9157590.1"/>
    <property type="molecule type" value="Genomic_DNA"/>
</dbReference>
<proteinExistence type="predicted"/>
<accession>A0ABC8SP27</accession>
<evidence type="ECO:0000313" key="2">
    <source>
        <dbReference type="EMBL" id="CAK9157590.1"/>
    </source>
</evidence>
<gene>
    <name evidence="2" type="ORF">ILEXP_LOCUS26152</name>
</gene>
<feature type="signal peptide" evidence="1">
    <location>
        <begin position="1"/>
        <end position="18"/>
    </location>
</feature>
<evidence type="ECO:0000256" key="1">
    <source>
        <dbReference type="SAM" id="SignalP"/>
    </source>
</evidence>
<protein>
    <submittedName>
        <fullName evidence="2">Uncharacterized protein</fullName>
    </submittedName>
</protein>
<sequence>MAQTKLLLCTLFITLVLSPEIPFSEGMDLNLGNKNGFPSLQSHNQNPEKVTKNTVEPNINLHGDSTNKEAYVHQAVRVSTIPMPPSQALAKSRSQPLVQVEAFRPTTPGHSPGDGNSLQI</sequence>
<dbReference type="AlphaFoldDB" id="A0ABC8SP27"/>
<comment type="caution">
    <text evidence="2">The sequence shown here is derived from an EMBL/GenBank/DDBJ whole genome shotgun (WGS) entry which is preliminary data.</text>
</comment>
<keyword evidence="1" id="KW-0732">Signal</keyword>
<keyword evidence="3" id="KW-1185">Reference proteome</keyword>
<feature type="chain" id="PRO_5044868565" evidence="1">
    <location>
        <begin position="19"/>
        <end position="120"/>
    </location>
</feature>